<comment type="caution">
    <text evidence="1">The sequence shown here is derived from an EMBL/GenBank/DDBJ whole genome shotgun (WGS) entry which is preliminary data.</text>
</comment>
<sequence length="77" mass="9110">MEKKRENKIIENTILFHFASKSLKKYDRVLQEISKFKIFGTPKFGVKENGIRFYIATIKIANQEEKQEIENIALKYA</sequence>
<keyword evidence="2" id="KW-1185">Reference proteome</keyword>
<dbReference type="BioCyc" id="FSP457404-HMP:GTSQ-306-MONOMER"/>
<name>H1PPG2_9FUSO</name>
<evidence type="ECO:0000313" key="1">
    <source>
        <dbReference type="EMBL" id="EHO84486.1"/>
    </source>
</evidence>
<dbReference type="Proteomes" id="UP000003233">
    <property type="component" value="Unassembled WGS sequence"/>
</dbReference>
<reference evidence="1 2" key="1">
    <citation type="submission" date="2012-07" db="EMBL/GenBank/DDBJ databases">
        <title>The Genome Sequence of Fusobacterium ulcerans 12_1B.</title>
        <authorList>
            <consortium name="The Broad Institute Genome Sequencing Platform"/>
            <person name="Earl A."/>
            <person name="Ward D."/>
            <person name="Feldgarden M."/>
            <person name="Gevers D."/>
            <person name="Strauss J."/>
            <person name="Ambrose C.E."/>
            <person name="Allen-Vercoe E."/>
            <person name="Walker B."/>
            <person name="Young S.K."/>
            <person name="Zeng Q."/>
            <person name="Gargeya S."/>
            <person name="Fitzgerald M."/>
            <person name="Haas B."/>
            <person name="Abouelleil A."/>
            <person name="Alvarado L."/>
            <person name="Arachchi H.M."/>
            <person name="Berlin A.M."/>
            <person name="Chapman S.B."/>
            <person name="Goldberg J."/>
            <person name="Griggs A."/>
            <person name="Gujja S."/>
            <person name="Hansen M."/>
            <person name="Howarth C."/>
            <person name="Imamovic A."/>
            <person name="Larimer J."/>
            <person name="McCowen C."/>
            <person name="Montmayeur A."/>
            <person name="Murphy C."/>
            <person name="Neiman D."/>
            <person name="Pearson M."/>
            <person name="Priest M."/>
            <person name="Roberts A."/>
            <person name="Saif S."/>
            <person name="Shea T."/>
            <person name="Sisk P."/>
            <person name="Sykes S."/>
            <person name="Wortman J."/>
            <person name="Nusbaum C."/>
            <person name="Birren B."/>
        </authorList>
    </citation>
    <scope>NUCLEOTIDE SEQUENCE [LARGE SCALE GENOMIC DNA]</scope>
    <source>
        <strain evidence="1 2">12_1B</strain>
    </source>
</reference>
<dbReference type="EMBL" id="AGWJ02000004">
    <property type="protein sequence ID" value="EHO84486.1"/>
    <property type="molecule type" value="Genomic_DNA"/>
</dbReference>
<dbReference type="PATRIC" id="fig|457404.5.peg.940"/>
<dbReference type="RefSeq" id="WP_008695619.1">
    <property type="nucleotide sequence ID" value="NZ_KE161007.1"/>
</dbReference>
<accession>H1PPG2</accession>
<proteinExistence type="predicted"/>
<dbReference type="AlphaFoldDB" id="H1PPG2"/>
<protein>
    <submittedName>
        <fullName evidence="1">Uncharacterized protein</fullName>
    </submittedName>
</protein>
<organism evidence="1 2">
    <name type="scientific">Fusobacterium ulcerans 12-1B</name>
    <dbReference type="NCBI Taxonomy" id="457404"/>
    <lineage>
        <taxon>Bacteria</taxon>
        <taxon>Fusobacteriati</taxon>
        <taxon>Fusobacteriota</taxon>
        <taxon>Fusobacteriia</taxon>
        <taxon>Fusobacteriales</taxon>
        <taxon>Fusobacteriaceae</taxon>
        <taxon>Fusobacterium</taxon>
    </lineage>
</organism>
<evidence type="ECO:0000313" key="2">
    <source>
        <dbReference type="Proteomes" id="UP000003233"/>
    </source>
</evidence>
<gene>
    <name evidence="1" type="ORF">HMPREF0402_00305</name>
</gene>
<dbReference type="HOGENOM" id="CLU_2632967_0_0_0"/>